<dbReference type="Gene3D" id="3.40.50.2000">
    <property type="entry name" value="Glycogen Phosphorylase B"/>
    <property type="match status" value="1"/>
</dbReference>
<dbReference type="GO" id="GO:0016757">
    <property type="term" value="F:glycosyltransferase activity"/>
    <property type="evidence" value="ECO:0007669"/>
    <property type="project" value="InterPro"/>
</dbReference>
<comment type="caution">
    <text evidence="4">The sequence shown here is derived from an EMBL/GenBank/DDBJ whole genome shotgun (WGS) entry which is preliminary data.</text>
</comment>
<dbReference type="InterPro" id="IPR011990">
    <property type="entry name" value="TPR-like_helical_dom_sf"/>
</dbReference>
<evidence type="ECO:0000256" key="2">
    <source>
        <dbReference type="PROSITE-ProRule" id="PRU00339"/>
    </source>
</evidence>
<dbReference type="STRING" id="1300349.I603_1922"/>
<dbReference type="SUPFAM" id="SSF48452">
    <property type="entry name" value="TPR-like"/>
    <property type="match status" value="1"/>
</dbReference>
<dbReference type="CDD" id="cd03809">
    <property type="entry name" value="GT4_MtfB-like"/>
    <property type="match status" value="1"/>
</dbReference>
<dbReference type="InterPro" id="IPR019734">
    <property type="entry name" value="TPR_rpt"/>
</dbReference>
<dbReference type="EMBL" id="LZYB01000004">
    <property type="protein sequence ID" value="OBV10709.1"/>
    <property type="molecule type" value="Genomic_DNA"/>
</dbReference>
<protein>
    <submittedName>
        <fullName evidence="4">Glycosyl transferase</fullName>
    </submittedName>
</protein>
<dbReference type="PATRIC" id="fig|1300349.4.peg.1915"/>
<evidence type="ECO:0000256" key="1">
    <source>
        <dbReference type="ARBA" id="ARBA00022679"/>
    </source>
</evidence>
<organism evidence="4 5">
    <name type="scientific">Erythrobacter dokdonensis DSW-74</name>
    <dbReference type="NCBI Taxonomy" id="1300349"/>
    <lineage>
        <taxon>Bacteria</taxon>
        <taxon>Pseudomonadati</taxon>
        <taxon>Pseudomonadota</taxon>
        <taxon>Alphaproteobacteria</taxon>
        <taxon>Sphingomonadales</taxon>
        <taxon>Erythrobacteraceae</taxon>
        <taxon>Erythrobacter/Porphyrobacter group</taxon>
        <taxon>Erythrobacter</taxon>
    </lineage>
</organism>
<reference evidence="4 5" key="1">
    <citation type="submission" date="2016-06" db="EMBL/GenBank/DDBJ databases">
        <title>Genome sequence of Porphyrobacter dokdonensis DSW-74.</title>
        <authorList>
            <person name="Kim J.F."/>
            <person name="Song J.Y."/>
        </authorList>
    </citation>
    <scope>NUCLEOTIDE SEQUENCE [LARGE SCALE GENOMIC DNA]</scope>
    <source>
        <strain evidence="4 5">DSW-74</strain>
    </source>
</reference>
<dbReference type="Gene3D" id="1.25.40.10">
    <property type="entry name" value="Tetratricopeptide repeat domain"/>
    <property type="match status" value="1"/>
</dbReference>
<evidence type="ECO:0000313" key="4">
    <source>
        <dbReference type="EMBL" id="OBV10709.1"/>
    </source>
</evidence>
<gene>
    <name evidence="4" type="ORF">I603_1922</name>
</gene>
<dbReference type="AlphaFoldDB" id="A0A1A7BDZ8"/>
<name>A0A1A7BDZ8_9SPHN</name>
<dbReference type="PANTHER" id="PTHR46401:SF2">
    <property type="entry name" value="GLYCOSYLTRANSFERASE WBBK-RELATED"/>
    <property type="match status" value="1"/>
</dbReference>
<dbReference type="PROSITE" id="PS50005">
    <property type="entry name" value="TPR"/>
    <property type="match status" value="1"/>
</dbReference>
<keyword evidence="1 4" id="KW-0808">Transferase</keyword>
<feature type="domain" description="Glycosyl transferase family 1" evidence="3">
    <location>
        <begin position="380"/>
        <end position="535"/>
    </location>
</feature>
<evidence type="ECO:0000259" key="3">
    <source>
        <dbReference type="Pfam" id="PF00534"/>
    </source>
</evidence>
<dbReference type="Pfam" id="PF13181">
    <property type="entry name" value="TPR_8"/>
    <property type="match status" value="1"/>
</dbReference>
<dbReference type="SMART" id="SM00028">
    <property type="entry name" value="TPR"/>
    <property type="match status" value="3"/>
</dbReference>
<evidence type="ECO:0000313" key="5">
    <source>
        <dbReference type="Proteomes" id="UP000092484"/>
    </source>
</evidence>
<dbReference type="Proteomes" id="UP000092484">
    <property type="component" value="Unassembled WGS sequence"/>
</dbReference>
<keyword evidence="2" id="KW-0802">TPR repeat</keyword>
<dbReference type="RefSeq" id="WP_068864446.1">
    <property type="nucleotide sequence ID" value="NZ_LZYB01000004.1"/>
</dbReference>
<dbReference type="InterPro" id="IPR001296">
    <property type="entry name" value="Glyco_trans_1"/>
</dbReference>
<dbReference type="PANTHER" id="PTHR46401">
    <property type="entry name" value="GLYCOSYLTRANSFERASE WBBK-RELATED"/>
    <property type="match status" value="1"/>
</dbReference>
<feature type="repeat" description="TPR" evidence="2">
    <location>
        <begin position="89"/>
        <end position="122"/>
    </location>
</feature>
<proteinExistence type="predicted"/>
<accession>A0A1A7BDZ8</accession>
<keyword evidence="5" id="KW-1185">Reference proteome</keyword>
<dbReference type="SUPFAM" id="SSF53756">
    <property type="entry name" value="UDP-Glycosyltransferase/glycogen phosphorylase"/>
    <property type="match status" value="1"/>
</dbReference>
<dbReference type="Pfam" id="PF00534">
    <property type="entry name" value="Glycos_transf_1"/>
    <property type="match status" value="1"/>
</dbReference>
<sequence>MKAVRFASSLIGSLSGGASDPGAILAAADAARDRGDWAAAARDYACYLKLKPDHADIWVQLGNVSKEEHRIDASMAAYRKALALGLNTSDTHLQLGHLHKVMGDRQGAIESYLHALDFTPFNLHAFEELERMGLVDQANEILLRKHAPSHRTEQLVVFDISDLVFYIGHHDNLSGIQRVQCCMIQAVMKYGLHDPRDLRFISYDRDLRAFRSVCPDSFLALLDDLALPKERRKATFDAAAARHGRLFPQEPLAAFLRPGRTTVVLLGAAWVIPEYASLIVNLKRSHDARFAMLFHDFIPIYARETCDQGTAVVFREFVDQVLPIVDLAMCVSRSTERDLKRYCSESGFPVPPTLVTQLGTSFDEFFPRSEAATPPPAGVRARDPFVLFVSTIEGRKNHNFMFETWRTLVERGVDVPRLVCVGRIGWRAEAFLTNLLESDYLGGRIELREDVSDEALNALYRDCLFTVFPSVYEGWGLPIGESLGHGKLCVLADNSSLPEVAGEFGCFIPLDDVETAADSIAGLLGDPDRLAEYEQAIAARFAPLRWEDVARRVVEGCLALQRGEMPAFQRPRIVPGTEYTVKKLQGGFDGLLGRAMLEAMEEAFGAPIMGGTAKAAHRVAGLLARDTNWFPAERWGSWALHERAGLQFALDPADIAADSEIVLYAAFTFVAPMMGARIRLLAGGAALGDERMVDSANPVLAWPLPVAELRRRASESVDGMLAIDLRFELAGVTPAMREASRAIDPRELTFGLRSFVLLGAGAMAERLKIAERNAYKIAC</sequence>